<dbReference type="Pfam" id="PF00571">
    <property type="entry name" value="CBS"/>
    <property type="match status" value="2"/>
</dbReference>
<evidence type="ECO:0000313" key="11">
    <source>
        <dbReference type="EMBL" id="HIZ62820.1"/>
    </source>
</evidence>
<dbReference type="AlphaFoldDB" id="A0A9D2FLF9"/>
<dbReference type="EMBL" id="DXBF01000067">
    <property type="protein sequence ID" value="HIZ62820.1"/>
    <property type="molecule type" value="Genomic_DNA"/>
</dbReference>
<dbReference type="SUPFAM" id="SSF161093">
    <property type="entry name" value="MgtE membrane domain-like"/>
    <property type="match status" value="1"/>
</dbReference>
<sequence length="453" mass="49922">MSDTAIMTLKTMLAHLDDAKKYQSLRDVMETLPAPDLAAVFEDLPPEKLPVLFRLCPKDLAAEVFAELTPAAQQLLIDGLTDTELKAVVDELFADDATDLVEEMPASVVKRILAQADPATRRMINELLQYPEDSAGGVMTTEFMELRPEMTVTQAMESIRANGFDKETINNCYVTDRERTLVGVVSLRALVLEKDESRVMRDMMDTNVVSVSTTTDQEEVSRLFEKYGFLAIPVVDAEKRLVGIVTIDDAISILQDEASEDIAKMNAIGPTDRPYFKQSMWSLYRSRAPWLIFLMISATFSSLVIRSYESALAAVTVLTAYIPMLTDTGGNAGSQSTSTIIRGMAVGDIRTKDLPRIIWREFRVALLCGLTLAVCNFAKMLFFDRVAAPVALAVCLTLIGTVLLSQLIGGALPVIAEKFKIDPAVMASPLITTIVDTTTLLLYFNIAKMVLHI</sequence>
<name>A0A9D2FLF9_9FIRM</name>
<keyword evidence="8" id="KW-0129">CBS domain</keyword>
<dbReference type="CDD" id="cd04606">
    <property type="entry name" value="CBS_pair_Mg_transporter"/>
    <property type="match status" value="1"/>
</dbReference>
<reference evidence="11" key="2">
    <citation type="submission" date="2021-04" db="EMBL/GenBank/DDBJ databases">
        <authorList>
            <person name="Gilroy R."/>
        </authorList>
    </citation>
    <scope>NUCLEOTIDE SEQUENCE</scope>
    <source>
        <strain evidence="11">CHK188-11489</strain>
    </source>
</reference>
<keyword evidence="9" id="KW-1003">Cell membrane</keyword>
<reference evidence="11" key="1">
    <citation type="journal article" date="2021" name="PeerJ">
        <title>Extensive microbial diversity within the chicken gut microbiome revealed by metagenomics and culture.</title>
        <authorList>
            <person name="Gilroy R."/>
            <person name="Ravi A."/>
            <person name="Getino M."/>
            <person name="Pursley I."/>
            <person name="Horton D.L."/>
            <person name="Alikhan N.F."/>
            <person name="Baker D."/>
            <person name="Gharbi K."/>
            <person name="Hall N."/>
            <person name="Watson M."/>
            <person name="Adriaenssens E.M."/>
            <person name="Foster-Nyarko E."/>
            <person name="Jarju S."/>
            <person name="Secka A."/>
            <person name="Antonio M."/>
            <person name="Oren A."/>
            <person name="Chaudhuri R.R."/>
            <person name="La Ragione R."/>
            <person name="Hildebrand F."/>
            <person name="Pallen M.J."/>
        </authorList>
    </citation>
    <scope>NUCLEOTIDE SEQUENCE</scope>
    <source>
        <strain evidence="11">CHK188-11489</strain>
    </source>
</reference>
<evidence type="ECO:0000256" key="7">
    <source>
        <dbReference type="ARBA" id="ARBA00023136"/>
    </source>
</evidence>
<dbReference type="Gene3D" id="1.10.357.20">
    <property type="entry name" value="SLC41 divalent cation transporters, integral membrane domain"/>
    <property type="match status" value="1"/>
</dbReference>
<dbReference type="InterPro" id="IPR006668">
    <property type="entry name" value="Mg_transptr_MgtE_intracell_dom"/>
</dbReference>
<dbReference type="InterPro" id="IPR000644">
    <property type="entry name" value="CBS_dom"/>
</dbReference>
<evidence type="ECO:0000313" key="12">
    <source>
        <dbReference type="Proteomes" id="UP000824105"/>
    </source>
</evidence>
<dbReference type="PANTHER" id="PTHR43773">
    <property type="entry name" value="MAGNESIUM TRANSPORTER MGTE"/>
    <property type="match status" value="1"/>
</dbReference>
<dbReference type="PROSITE" id="PS51371">
    <property type="entry name" value="CBS"/>
    <property type="match status" value="2"/>
</dbReference>
<dbReference type="InterPro" id="IPR038076">
    <property type="entry name" value="MgtE_N_sf"/>
</dbReference>
<organism evidence="11 12">
    <name type="scientific">Candidatus Gemmiger avistercoris</name>
    <dbReference type="NCBI Taxonomy" id="2838606"/>
    <lineage>
        <taxon>Bacteria</taxon>
        <taxon>Bacillati</taxon>
        <taxon>Bacillota</taxon>
        <taxon>Clostridia</taxon>
        <taxon>Eubacteriales</taxon>
        <taxon>Gemmiger</taxon>
    </lineage>
</organism>
<keyword evidence="4 9" id="KW-0812">Transmembrane</keyword>
<dbReference type="GO" id="GO:0005886">
    <property type="term" value="C:plasma membrane"/>
    <property type="evidence" value="ECO:0007669"/>
    <property type="project" value="UniProtKB-SubCell"/>
</dbReference>
<comment type="caution">
    <text evidence="9">Lacks conserved residue(s) required for the propagation of feature annotation.</text>
</comment>
<keyword evidence="6 9" id="KW-1133">Transmembrane helix</keyword>
<dbReference type="Pfam" id="PF01769">
    <property type="entry name" value="MgtE"/>
    <property type="match status" value="1"/>
</dbReference>
<evidence type="ECO:0000256" key="8">
    <source>
        <dbReference type="PROSITE-ProRule" id="PRU00703"/>
    </source>
</evidence>
<comment type="function">
    <text evidence="9">Acts as a magnesium transporter.</text>
</comment>
<proteinExistence type="inferred from homology"/>
<dbReference type="NCBIfam" id="TIGR00400">
    <property type="entry name" value="mgtE"/>
    <property type="match status" value="1"/>
</dbReference>
<comment type="similarity">
    <text evidence="2 9">Belongs to the SLC41A transporter family.</text>
</comment>
<dbReference type="Gene3D" id="3.10.580.10">
    <property type="entry name" value="CBS-domain"/>
    <property type="match status" value="1"/>
</dbReference>
<evidence type="ECO:0000256" key="9">
    <source>
        <dbReference type="RuleBase" id="RU362011"/>
    </source>
</evidence>
<comment type="subunit">
    <text evidence="9">Homodimer.</text>
</comment>
<evidence type="ECO:0000256" key="2">
    <source>
        <dbReference type="ARBA" id="ARBA00009749"/>
    </source>
</evidence>
<evidence type="ECO:0000256" key="5">
    <source>
        <dbReference type="ARBA" id="ARBA00022842"/>
    </source>
</evidence>
<dbReference type="SMART" id="SM00924">
    <property type="entry name" value="MgtE_N"/>
    <property type="match status" value="1"/>
</dbReference>
<feature type="transmembrane region" description="Helical" evidence="9">
    <location>
        <begin position="390"/>
        <end position="412"/>
    </location>
</feature>
<feature type="domain" description="CBS" evidence="10">
    <location>
        <begin position="139"/>
        <end position="203"/>
    </location>
</feature>
<dbReference type="PANTHER" id="PTHR43773:SF1">
    <property type="entry name" value="MAGNESIUM TRANSPORTER MGTE"/>
    <property type="match status" value="1"/>
</dbReference>
<accession>A0A9D2FLF9</accession>
<comment type="subcellular location">
    <subcellularLocation>
        <location evidence="9">Cell membrane</location>
        <topology evidence="9">Multi-pass membrane protein</topology>
    </subcellularLocation>
    <subcellularLocation>
        <location evidence="1">Membrane</location>
        <topology evidence="1">Multi-pass membrane protein</topology>
    </subcellularLocation>
</comment>
<dbReference type="Pfam" id="PF03448">
    <property type="entry name" value="MgtE_N"/>
    <property type="match status" value="1"/>
</dbReference>
<feature type="transmembrane region" description="Helical" evidence="9">
    <location>
        <begin position="288"/>
        <end position="308"/>
    </location>
</feature>
<comment type="caution">
    <text evidence="11">The sequence shown here is derived from an EMBL/GenBank/DDBJ whole genome shotgun (WGS) entry which is preliminary data.</text>
</comment>
<dbReference type="GO" id="GO:0046872">
    <property type="term" value="F:metal ion binding"/>
    <property type="evidence" value="ECO:0007669"/>
    <property type="project" value="UniProtKB-KW"/>
</dbReference>
<protein>
    <recommendedName>
        <fullName evidence="9">Magnesium transporter MgtE</fullName>
    </recommendedName>
</protein>
<dbReference type="InterPro" id="IPR006669">
    <property type="entry name" value="MgtE_transporter"/>
</dbReference>
<dbReference type="SUPFAM" id="SSF54631">
    <property type="entry name" value="CBS-domain pair"/>
    <property type="match status" value="1"/>
</dbReference>
<feature type="transmembrane region" description="Helical" evidence="9">
    <location>
        <begin position="424"/>
        <end position="444"/>
    </location>
</feature>
<gene>
    <name evidence="11" type="primary">mgtE</name>
    <name evidence="11" type="ORF">H9724_08670</name>
</gene>
<dbReference type="InterPro" id="IPR036739">
    <property type="entry name" value="SLC41_membr_dom_sf"/>
</dbReference>
<keyword evidence="7 9" id="KW-0472">Membrane</keyword>
<dbReference type="SMART" id="SM00116">
    <property type="entry name" value="CBS"/>
    <property type="match status" value="2"/>
</dbReference>
<evidence type="ECO:0000256" key="4">
    <source>
        <dbReference type="ARBA" id="ARBA00022692"/>
    </source>
</evidence>
<dbReference type="Proteomes" id="UP000824105">
    <property type="component" value="Unassembled WGS sequence"/>
</dbReference>
<evidence type="ECO:0000256" key="3">
    <source>
        <dbReference type="ARBA" id="ARBA00022448"/>
    </source>
</evidence>
<dbReference type="GO" id="GO:0015095">
    <property type="term" value="F:magnesium ion transmembrane transporter activity"/>
    <property type="evidence" value="ECO:0007669"/>
    <property type="project" value="UniProtKB-UniRule"/>
</dbReference>
<evidence type="ECO:0000256" key="1">
    <source>
        <dbReference type="ARBA" id="ARBA00004141"/>
    </source>
</evidence>
<dbReference type="InterPro" id="IPR046342">
    <property type="entry name" value="CBS_dom_sf"/>
</dbReference>
<feature type="domain" description="CBS" evidence="10">
    <location>
        <begin position="204"/>
        <end position="260"/>
    </location>
</feature>
<keyword evidence="3 9" id="KW-0813">Transport</keyword>
<evidence type="ECO:0000259" key="10">
    <source>
        <dbReference type="PROSITE" id="PS51371"/>
    </source>
</evidence>
<keyword evidence="5 9" id="KW-0460">Magnesium</keyword>
<evidence type="ECO:0000256" key="6">
    <source>
        <dbReference type="ARBA" id="ARBA00022989"/>
    </source>
</evidence>
<dbReference type="Gene3D" id="1.25.60.10">
    <property type="entry name" value="MgtE N-terminal domain-like"/>
    <property type="match status" value="1"/>
</dbReference>
<keyword evidence="9" id="KW-0479">Metal-binding</keyword>
<dbReference type="SUPFAM" id="SSF158791">
    <property type="entry name" value="MgtE N-terminal domain-like"/>
    <property type="match status" value="1"/>
</dbReference>
<dbReference type="InterPro" id="IPR006667">
    <property type="entry name" value="SLC41_membr_dom"/>
</dbReference>